<name>A0A0K0X1S3_MYCGD</name>
<dbReference type="OrthoDB" id="6230307at2"/>
<feature type="domain" description="Cas12f1-like TNB" evidence="9">
    <location>
        <begin position="358"/>
        <end position="423"/>
    </location>
</feature>
<evidence type="ECO:0000259" key="9">
    <source>
        <dbReference type="Pfam" id="PF07282"/>
    </source>
</evidence>
<dbReference type="AlphaFoldDB" id="A0A0K0X1S3"/>
<accession>A0A0K0X1S3</accession>
<dbReference type="Pfam" id="PF07282">
    <property type="entry name" value="Cas12f1-like_TNB"/>
    <property type="match status" value="1"/>
</dbReference>
<feature type="compositionally biased region" description="Low complexity" evidence="7">
    <location>
        <begin position="435"/>
        <end position="446"/>
    </location>
</feature>
<reference evidence="11 12" key="1">
    <citation type="submission" date="2015-07" db="EMBL/GenBank/DDBJ databases">
        <title>Complete genome sequence of Mycobacterium goodii X7B, a facultative thermophilic biodesulfurizing bacterium.</title>
        <authorList>
            <person name="Yu B."/>
            <person name="Li F."/>
            <person name="Xu P."/>
        </authorList>
    </citation>
    <scope>NUCLEOTIDE SEQUENCE [LARGE SCALE GENOMIC DNA]</scope>
    <source>
        <strain evidence="11 12">X7B</strain>
    </source>
</reference>
<keyword evidence="5" id="KW-0238">DNA-binding</keyword>
<dbReference type="RefSeq" id="WP_049743806.1">
    <property type="nucleotide sequence ID" value="NZ_CP012150.1"/>
</dbReference>
<dbReference type="InterPro" id="IPR021027">
    <property type="entry name" value="Transposase_put_HTH"/>
</dbReference>
<evidence type="ECO:0000313" key="11">
    <source>
        <dbReference type="EMBL" id="AKS31400.1"/>
    </source>
</evidence>
<dbReference type="InterPro" id="IPR001959">
    <property type="entry name" value="Transposase"/>
</dbReference>
<dbReference type="Pfam" id="PF01385">
    <property type="entry name" value="OrfB_IS605"/>
    <property type="match status" value="1"/>
</dbReference>
<evidence type="ECO:0000256" key="7">
    <source>
        <dbReference type="SAM" id="MobiDB-lite"/>
    </source>
</evidence>
<keyword evidence="4" id="KW-0862">Zinc</keyword>
<proteinExistence type="inferred from homology"/>
<keyword evidence="6" id="KW-0233">DNA recombination</keyword>
<dbReference type="PATRIC" id="fig|134601.6.peg.1110"/>
<evidence type="ECO:0000256" key="5">
    <source>
        <dbReference type="ARBA" id="ARBA00023125"/>
    </source>
</evidence>
<organism evidence="11 12">
    <name type="scientific">Mycolicibacterium goodii</name>
    <name type="common">Mycobacterium goodii</name>
    <dbReference type="NCBI Taxonomy" id="134601"/>
    <lineage>
        <taxon>Bacteria</taxon>
        <taxon>Bacillati</taxon>
        <taxon>Actinomycetota</taxon>
        <taxon>Actinomycetes</taxon>
        <taxon>Mycobacteriales</taxon>
        <taxon>Mycobacteriaceae</taxon>
        <taxon>Mycolicibacterium</taxon>
    </lineage>
</organism>
<dbReference type="Pfam" id="PF12323">
    <property type="entry name" value="HTH_OrfB_IS605"/>
    <property type="match status" value="1"/>
</dbReference>
<feature type="domain" description="Probable transposase IS891/IS1136/IS1341" evidence="8">
    <location>
        <begin position="215"/>
        <end position="337"/>
    </location>
</feature>
<dbReference type="NCBIfam" id="NF038280">
    <property type="entry name" value="IS607_TnpB"/>
    <property type="match status" value="1"/>
</dbReference>
<dbReference type="Proteomes" id="UP000062255">
    <property type="component" value="Chromosome"/>
</dbReference>
<evidence type="ECO:0000256" key="3">
    <source>
        <dbReference type="ARBA" id="ARBA00022723"/>
    </source>
</evidence>
<evidence type="ECO:0000256" key="2">
    <source>
        <dbReference type="ARBA" id="ARBA00022578"/>
    </source>
</evidence>
<dbReference type="InterPro" id="IPR053470">
    <property type="entry name" value="RNA-guided_DNA_endonuclease"/>
</dbReference>
<feature type="region of interest" description="Disordered" evidence="7">
    <location>
        <begin position="432"/>
        <end position="485"/>
    </location>
</feature>
<keyword evidence="2" id="KW-0815">Transposition</keyword>
<dbReference type="NCBIfam" id="TIGR01766">
    <property type="entry name" value="IS200/IS605 family accessory protein TnpB-like domain"/>
    <property type="match status" value="1"/>
</dbReference>
<comment type="similarity">
    <text evidence="1">In the C-terminal section; belongs to the transposase 35 family.</text>
</comment>
<dbReference type="GO" id="GO:0032196">
    <property type="term" value="P:transposition"/>
    <property type="evidence" value="ECO:0007669"/>
    <property type="project" value="UniProtKB-KW"/>
</dbReference>
<evidence type="ECO:0000256" key="1">
    <source>
        <dbReference type="ARBA" id="ARBA00008761"/>
    </source>
</evidence>
<feature type="domain" description="Transposase putative helix-turn-helix" evidence="10">
    <location>
        <begin position="11"/>
        <end position="48"/>
    </location>
</feature>
<evidence type="ECO:0000256" key="6">
    <source>
        <dbReference type="ARBA" id="ARBA00023172"/>
    </source>
</evidence>
<dbReference type="NCBIfam" id="NF040570">
    <property type="entry name" value="guided_TnpB"/>
    <property type="match status" value="1"/>
</dbReference>
<dbReference type="GO" id="GO:0003677">
    <property type="term" value="F:DNA binding"/>
    <property type="evidence" value="ECO:0007669"/>
    <property type="project" value="UniProtKB-KW"/>
</dbReference>
<dbReference type="EMBL" id="CP012150">
    <property type="protein sequence ID" value="AKS31400.1"/>
    <property type="molecule type" value="Genomic_DNA"/>
</dbReference>
<protein>
    <submittedName>
        <fullName evidence="11">Transposase</fullName>
    </submittedName>
</protein>
<evidence type="ECO:0000259" key="10">
    <source>
        <dbReference type="Pfam" id="PF12323"/>
    </source>
</evidence>
<dbReference type="STRING" id="134601.AFA91_05355"/>
<dbReference type="KEGG" id="mgo:AFA91_05355"/>
<dbReference type="GO" id="GO:0006310">
    <property type="term" value="P:DNA recombination"/>
    <property type="evidence" value="ECO:0007669"/>
    <property type="project" value="UniProtKB-KW"/>
</dbReference>
<evidence type="ECO:0000313" key="12">
    <source>
        <dbReference type="Proteomes" id="UP000062255"/>
    </source>
</evidence>
<feature type="compositionally biased region" description="Polar residues" evidence="7">
    <location>
        <begin position="474"/>
        <end position="485"/>
    </location>
</feature>
<keyword evidence="3" id="KW-0479">Metal-binding</keyword>
<evidence type="ECO:0000256" key="4">
    <source>
        <dbReference type="ARBA" id="ARBA00022833"/>
    </source>
</evidence>
<sequence length="485" mass="52963">MAGFEVPEGWMVQAYRFALDPTPTQLRGLASHAGAARFAHNHMLALVKAVMDQRAAERSYGIPEAELTPVLGWSLPALRRVWNQRKQWCAPWWGENSKEAYNTGMDALARGLDAWSKSRTGQRKGRAVGFPRFKSARAGKAVRFTTGTIRVEADRRHVTLPRLGPIRTHESTRKLARRIEAGTARILSATVRQDSAGRWHCALQVIVEAKARPAHAQRSAHPVVGVDVGVKADALLVVATPDGVEVDRIPAPKSLTAAQFRLRALQRRAARQHGRYDPATKTKQVPSKRWLRTQARIGRTHAHAAAVRRDVLHKATTTLAQHHQVIVVETLHAAGMRAKGGARKRGLNRALADAALAEVRRMLSYKTRWYGSDLIEADRYFPSSKTCTGCGRRKPNLTLADRVFDCEHCGVRIDRDLGAAINLARLGEPCWGEQSPAGSGPAAGRGATHETEPAPAGDAAGRETSTPHHHPVDQTGTASPQGEAA</sequence>
<dbReference type="GO" id="GO:0046872">
    <property type="term" value="F:metal ion binding"/>
    <property type="evidence" value="ECO:0007669"/>
    <property type="project" value="UniProtKB-KW"/>
</dbReference>
<gene>
    <name evidence="11" type="ORF">AFA91_05355</name>
</gene>
<evidence type="ECO:0000259" key="8">
    <source>
        <dbReference type="Pfam" id="PF01385"/>
    </source>
</evidence>
<dbReference type="InterPro" id="IPR010095">
    <property type="entry name" value="Cas12f1-like_TNB"/>
</dbReference>